<dbReference type="Proteomes" id="UP000078540">
    <property type="component" value="Unassembled WGS sequence"/>
</dbReference>
<name>A0A195BPF9_9HYME</name>
<evidence type="ECO:0000313" key="2">
    <source>
        <dbReference type="Proteomes" id="UP000078540"/>
    </source>
</evidence>
<evidence type="ECO:0000313" key="1">
    <source>
        <dbReference type="EMBL" id="KYM87339.1"/>
    </source>
</evidence>
<sequence length="115" mass="12759">MPRTLDAGPPLDVEVDSGTVDDAGKMRRAAVRGEAPASHCTAYITCLTVVTLRNSRYSYSVASRLESICKRRKQVYNPAEIMQIAEKRSADCRITLNGVYFSVNLTGTQPYFRLP</sequence>
<reference evidence="1 2" key="1">
    <citation type="submission" date="2015-09" db="EMBL/GenBank/DDBJ databases">
        <title>Atta colombica WGS genome.</title>
        <authorList>
            <person name="Nygaard S."/>
            <person name="Hu H."/>
            <person name="Boomsma J."/>
            <person name="Zhang G."/>
        </authorList>
    </citation>
    <scope>NUCLEOTIDE SEQUENCE [LARGE SCALE GENOMIC DNA]</scope>
    <source>
        <strain evidence="1">Treedump-2</strain>
        <tissue evidence="1">Whole body</tissue>
    </source>
</reference>
<proteinExistence type="predicted"/>
<gene>
    <name evidence="1" type="ORF">ALC53_03525</name>
</gene>
<accession>A0A195BPF9</accession>
<dbReference type="EMBL" id="KQ976433">
    <property type="protein sequence ID" value="KYM87339.1"/>
    <property type="molecule type" value="Genomic_DNA"/>
</dbReference>
<organism evidence="1 2">
    <name type="scientific">Atta colombica</name>
    <dbReference type="NCBI Taxonomy" id="520822"/>
    <lineage>
        <taxon>Eukaryota</taxon>
        <taxon>Metazoa</taxon>
        <taxon>Ecdysozoa</taxon>
        <taxon>Arthropoda</taxon>
        <taxon>Hexapoda</taxon>
        <taxon>Insecta</taxon>
        <taxon>Pterygota</taxon>
        <taxon>Neoptera</taxon>
        <taxon>Endopterygota</taxon>
        <taxon>Hymenoptera</taxon>
        <taxon>Apocrita</taxon>
        <taxon>Aculeata</taxon>
        <taxon>Formicoidea</taxon>
        <taxon>Formicidae</taxon>
        <taxon>Myrmicinae</taxon>
        <taxon>Atta</taxon>
    </lineage>
</organism>
<dbReference type="AlphaFoldDB" id="A0A195BPF9"/>
<protein>
    <submittedName>
        <fullName evidence="1">Uncharacterized protein</fullName>
    </submittedName>
</protein>
<keyword evidence="2" id="KW-1185">Reference proteome</keyword>